<proteinExistence type="predicted"/>
<feature type="transmembrane region" description="Helical" evidence="1">
    <location>
        <begin position="127"/>
        <end position="149"/>
    </location>
</feature>
<protein>
    <submittedName>
        <fullName evidence="2">Uncharacterized protein</fullName>
    </submittedName>
</protein>
<keyword evidence="1" id="KW-0812">Transmembrane</keyword>
<sequence length="158" mass="18836">MEISEIEKYIGECKSNCIPQSERAESLNIIQSVMYMRDCERTFCKLSYDEQVRRGIFTEDAYKRECQYTMEDNMAKCAIFLFRLANKYHMNVQSLKLEEDTRNKNFEELVYSMVKISMTHYSIEKKIIILLGMLCSFCISEKIDLLWFVNKRLLINVK</sequence>
<organism evidence="2">
    <name type="scientific">Siphoviridae sp. ctmHK36</name>
    <dbReference type="NCBI Taxonomy" id="2827931"/>
    <lineage>
        <taxon>Viruses</taxon>
        <taxon>Duplodnaviria</taxon>
        <taxon>Heunggongvirae</taxon>
        <taxon>Uroviricota</taxon>
        <taxon>Caudoviricetes</taxon>
    </lineage>
</organism>
<keyword evidence="1" id="KW-0472">Membrane</keyword>
<evidence type="ECO:0000313" key="2">
    <source>
        <dbReference type="EMBL" id="DAF60440.1"/>
    </source>
</evidence>
<reference evidence="2" key="1">
    <citation type="journal article" date="2021" name="Proc. Natl. Acad. Sci. U.S.A.">
        <title>A Catalog of Tens of Thousands of Viruses from Human Metagenomes Reveals Hidden Associations with Chronic Diseases.</title>
        <authorList>
            <person name="Tisza M.J."/>
            <person name="Buck C.B."/>
        </authorList>
    </citation>
    <scope>NUCLEOTIDE SEQUENCE</scope>
    <source>
        <strain evidence="2">CtmHK36</strain>
    </source>
</reference>
<evidence type="ECO:0000256" key="1">
    <source>
        <dbReference type="SAM" id="Phobius"/>
    </source>
</evidence>
<name>A0A8S5TBD1_9CAUD</name>
<dbReference type="EMBL" id="BK032788">
    <property type="protein sequence ID" value="DAF60440.1"/>
    <property type="molecule type" value="Genomic_DNA"/>
</dbReference>
<keyword evidence="1" id="KW-1133">Transmembrane helix</keyword>
<accession>A0A8S5TBD1</accession>